<proteinExistence type="predicted"/>
<keyword evidence="2" id="KW-1185">Reference proteome</keyword>
<comment type="caution">
    <text evidence="1">The sequence shown here is derived from an EMBL/GenBank/DDBJ whole genome shotgun (WGS) entry which is preliminary data.</text>
</comment>
<gene>
    <name evidence="1" type="ORF">QM524_23655</name>
</gene>
<protein>
    <submittedName>
        <fullName evidence="1">Uncharacterized protein</fullName>
    </submittedName>
</protein>
<name>A0ABT6YFD6_9BACT</name>
<evidence type="ECO:0000313" key="2">
    <source>
        <dbReference type="Proteomes" id="UP001236507"/>
    </source>
</evidence>
<sequence>MHAVRFRVLAIEGKRSTNSDIQVGGTYVGEANDLRNRVYYTDQAGDDWIFYVDDTCEIIDL</sequence>
<reference evidence="1 2" key="1">
    <citation type="submission" date="2023-05" db="EMBL/GenBank/DDBJ databases">
        <title>Novel species of genus Flectobacillus isolated from stream in China.</title>
        <authorList>
            <person name="Lu H."/>
        </authorList>
    </citation>
    <scope>NUCLEOTIDE SEQUENCE [LARGE SCALE GENOMIC DNA]</scope>
    <source>
        <strain evidence="1 2">KCTC 42575</strain>
    </source>
</reference>
<dbReference type="EMBL" id="JASHIF010000027">
    <property type="protein sequence ID" value="MDI9862240.1"/>
    <property type="molecule type" value="Genomic_DNA"/>
</dbReference>
<dbReference type="Proteomes" id="UP001236507">
    <property type="component" value="Unassembled WGS sequence"/>
</dbReference>
<accession>A0ABT6YFD6</accession>
<evidence type="ECO:0000313" key="1">
    <source>
        <dbReference type="EMBL" id="MDI9862240.1"/>
    </source>
</evidence>
<organism evidence="1 2">
    <name type="scientific">Flectobacillus roseus</name>
    <dbReference type="NCBI Taxonomy" id="502259"/>
    <lineage>
        <taxon>Bacteria</taxon>
        <taxon>Pseudomonadati</taxon>
        <taxon>Bacteroidota</taxon>
        <taxon>Cytophagia</taxon>
        <taxon>Cytophagales</taxon>
        <taxon>Flectobacillaceae</taxon>
        <taxon>Flectobacillus</taxon>
    </lineage>
</organism>
<dbReference type="RefSeq" id="WP_283346512.1">
    <property type="nucleotide sequence ID" value="NZ_JASHIF010000027.1"/>
</dbReference>